<evidence type="ECO:0000313" key="3">
    <source>
        <dbReference type="EMBL" id="MFC4233260.1"/>
    </source>
</evidence>
<evidence type="ECO:0000259" key="2">
    <source>
        <dbReference type="SMART" id="SM00746"/>
    </source>
</evidence>
<keyword evidence="1" id="KW-0732">Signal</keyword>
<dbReference type="EMBL" id="JBHSDC010000029">
    <property type="protein sequence ID" value="MFC4233260.1"/>
    <property type="molecule type" value="Genomic_DNA"/>
</dbReference>
<keyword evidence="4" id="KW-1185">Reference proteome</keyword>
<feature type="signal peptide" evidence="1">
    <location>
        <begin position="1"/>
        <end position="18"/>
    </location>
</feature>
<evidence type="ECO:0000256" key="1">
    <source>
        <dbReference type="SAM" id="SignalP"/>
    </source>
</evidence>
<dbReference type="InterPro" id="IPR011017">
    <property type="entry name" value="TRASH_dom"/>
</dbReference>
<proteinExistence type="predicted"/>
<accession>A0ABV8Q292</accession>
<sequence>MKQLTIAACISLSSLVFSCTNAPKVSTEKVADSATTMPKEVKYSANIVNNKKDPSCGMPVRAGILDTIHYNGKVIGFCSAECKADFTKDAAKKMASVEWK</sequence>
<dbReference type="PROSITE" id="PS51257">
    <property type="entry name" value="PROKAR_LIPOPROTEIN"/>
    <property type="match status" value="1"/>
</dbReference>
<evidence type="ECO:0000313" key="4">
    <source>
        <dbReference type="Proteomes" id="UP001595906"/>
    </source>
</evidence>
<reference evidence="4" key="1">
    <citation type="journal article" date="2019" name="Int. J. Syst. Evol. Microbiol.">
        <title>The Global Catalogue of Microorganisms (GCM) 10K type strain sequencing project: providing services to taxonomists for standard genome sequencing and annotation.</title>
        <authorList>
            <consortium name="The Broad Institute Genomics Platform"/>
            <consortium name="The Broad Institute Genome Sequencing Center for Infectious Disease"/>
            <person name="Wu L."/>
            <person name="Ma J."/>
        </authorList>
    </citation>
    <scope>NUCLEOTIDE SEQUENCE [LARGE SCALE GENOMIC DNA]</scope>
    <source>
        <strain evidence="4">CECT 8010</strain>
    </source>
</reference>
<protein>
    <recommendedName>
        <fullName evidence="2">TRASH domain-containing protein</fullName>
    </recommendedName>
</protein>
<organism evidence="3 4">
    <name type="scientific">Parasediminibacterium paludis</name>
    <dbReference type="NCBI Taxonomy" id="908966"/>
    <lineage>
        <taxon>Bacteria</taxon>
        <taxon>Pseudomonadati</taxon>
        <taxon>Bacteroidota</taxon>
        <taxon>Chitinophagia</taxon>
        <taxon>Chitinophagales</taxon>
        <taxon>Chitinophagaceae</taxon>
        <taxon>Parasediminibacterium</taxon>
    </lineage>
</organism>
<dbReference type="RefSeq" id="WP_379015468.1">
    <property type="nucleotide sequence ID" value="NZ_JBHSDC010000029.1"/>
</dbReference>
<feature type="domain" description="TRASH" evidence="2">
    <location>
        <begin position="53"/>
        <end position="90"/>
    </location>
</feature>
<dbReference type="Proteomes" id="UP001595906">
    <property type="component" value="Unassembled WGS sequence"/>
</dbReference>
<gene>
    <name evidence="3" type="ORF">ACFOW1_15265</name>
</gene>
<name>A0ABV8Q292_9BACT</name>
<dbReference type="SMART" id="SM00746">
    <property type="entry name" value="TRASH"/>
    <property type="match status" value="1"/>
</dbReference>
<feature type="chain" id="PRO_5046241662" description="TRASH domain-containing protein" evidence="1">
    <location>
        <begin position="19"/>
        <end position="100"/>
    </location>
</feature>
<comment type="caution">
    <text evidence="3">The sequence shown here is derived from an EMBL/GenBank/DDBJ whole genome shotgun (WGS) entry which is preliminary data.</text>
</comment>